<evidence type="ECO:0000259" key="1">
    <source>
        <dbReference type="SMART" id="SM00479"/>
    </source>
</evidence>
<evidence type="ECO:0000313" key="3">
    <source>
        <dbReference type="Proteomes" id="UP000818266"/>
    </source>
</evidence>
<dbReference type="Gene3D" id="3.30.420.10">
    <property type="entry name" value="Ribonuclease H-like superfamily/Ribonuclease H"/>
    <property type="match status" value="1"/>
</dbReference>
<feature type="domain" description="Exonuclease" evidence="1">
    <location>
        <begin position="8"/>
        <end position="183"/>
    </location>
</feature>
<protein>
    <submittedName>
        <fullName evidence="2">3'-5' exonuclease</fullName>
    </submittedName>
</protein>
<evidence type="ECO:0000313" key="2">
    <source>
        <dbReference type="EMBL" id="NHF61666.1"/>
    </source>
</evidence>
<reference evidence="2 3" key="1">
    <citation type="submission" date="2020-03" db="EMBL/GenBank/DDBJ databases">
        <title>Chryseoglobus sp. isolated from a deep-sea seamount.</title>
        <authorList>
            <person name="Zhang D.-C."/>
        </authorList>
    </citation>
    <scope>NUCLEOTIDE SEQUENCE [LARGE SCALE GENOMIC DNA]</scope>
    <source>
        <strain evidence="2 3">KN1116</strain>
    </source>
</reference>
<dbReference type="AlphaFoldDB" id="A0A9E5MJQ3"/>
<dbReference type="Proteomes" id="UP000818266">
    <property type="component" value="Unassembled WGS sequence"/>
</dbReference>
<organism evidence="2 3">
    <name type="scientific">Microcella pacifica</name>
    <dbReference type="NCBI Taxonomy" id="2591847"/>
    <lineage>
        <taxon>Bacteria</taxon>
        <taxon>Bacillati</taxon>
        <taxon>Actinomycetota</taxon>
        <taxon>Actinomycetes</taxon>
        <taxon>Micrococcales</taxon>
        <taxon>Microbacteriaceae</taxon>
        <taxon>Microcella</taxon>
    </lineage>
</organism>
<dbReference type="InterPro" id="IPR013520">
    <property type="entry name" value="Ribonucl_H"/>
</dbReference>
<dbReference type="SUPFAM" id="SSF53098">
    <property type="entry name" value="Ribonuclease H-like"/>
    <property type="match status" value="1"/>
</dbReference>
<dbReference type="PANTHER" id="PTHR30231">
    <property type="entry name" value="DNA POLYMERASE III SUBUNIT EPSILON"/>
    <property type="match status" value="1"/>
</dbReference>
<dbReference type="PANTHER" id="PTHR30231:SF41">
    <property type="entry name" value="DNA POLYMERASE III SUBUNIT EPSILON"/>
    <property type="match status" value="1"/>
</dbReference>
<sequence length="188" mass="20512">MPDPRPVTLISVDIEAAGPSPSDYAMLSLGACLVDDPEQAFYVELQPDREKVDDAAMSIGGFTLDGLRASGTPPREAMTAFADWIGAVTPPHTQPLLVGFNAPFDWMFVADYFHRYLGRNPLGHAALDVKAFFAGVTGAPWGETSLHRVAEHYRLKMVLTHNALDDARDQATLFRAIRAEQQERSAGA</sequence>
<proteinExistence type="predicted"/>
<dbReference type="GO" id="GO:0003676">
    <property type="term" value="F:nucleic acid binding"/>
    <property type="evidence" value="ECO:0007669"/>
    <property type="project" value="InterPro"/>
</dbReference>
<dbReference type="GO" id="GO:0008408">
    <property type="term" value="F:3'-5' exonuclease activity"/>
    <property type="evidence" value="ECO:0007669"/>
    <property type="project" value="TreeGrafter"/>
</dbReference>
<dbReference type="OrthoDB" id="9803925at2"/>
<gene>
    <name evidence="2" type="ORF">FK219_000155</name>
</gene>
<dbReference type="EMBL" id="VIKT02000001">
    <property type="protein sequence ID" value="NHF61666.1"/>
    <property type="molecule type" value="Genomic_DNA"/>
</dbReference>
<keyword evidence="2" id="KW-0269">Exonuclease</keyword>
<dbReference type="Pfam" id="PF00929">
    <property type="entry name" value="RNase_T"/>
    <property type="match status" value="1"/>
</dbReference>
<dbReference type="CDD" id="cd06127">
    <property type="entry name" value="DEDDh"/>
    <property type="match status" value="1"/>
</dbReference>
<dbReference type="GO" id="GO:0005829">
    <property type="term" value="C:cytosol"/>
    <property type="evidence" value="ECO:0007669"/>
    <property type="project" value="TreeGrafter"/>
</dbReference>
<comment type="caution">
    <text evidence="2">The sequence shown here is derived from an EMBL/GenBank/DDBJ whole genome shotgun (WGS) entry which is preliminary data.</text>
</comment>
<accession>A0A9E5MJQ3</accession>
<keyword evidence="3" id="KW-1185">Reference proteome</keyword>
<keyword evidence="2" id="KW-0540">Nuclease</keyword>
<dbReference type="SMART" id="SM00479">
    <property type="entry name" value="EXOIII"/>
    <property type="match status" value="1"/>
</dbReference>
<name>A0A9E5MJQ3_9MICO</name>
<dbReference type="GO" id="GO:0045004">
    <property type="term" value="P:DNA replication proofreading"/>
    <property type="evidence" value="ECO:0007669"/>
    <property type="project" value="TreeGrafter"/>
</dbReference>
<dbReference type="RefSeq" id="WP_152581885.1">
    <property type="nucleotide sequence ID" value="NZ_VIKT02000001.1"/>
</dbReference>
<dbReference type="InterPro" id="IPR036397">
    <property type="entry name" value="RNaseH_sf"/>
</dbReference>
<dbReference type="InterPro" id="IPR012337">
    <property type="entry name" value="RNaseH-like_sf"/>
</dbReference>
<keyword evidence="2" id="KW-0378">Hydrolase</keyword>